<dbReference type="AlphaFoldDB" id="A0A8J2UQ26"/>
<sequence>MRSKLINDGSEKTYALIFESGEEAISLLQRFAKDHALAASRFTAIGAFSSATLGYFDWEQKDYEKIAVNEQVEVLSLIGDISLEDGEPKIHVHAVFGKRDGTAHGGHLLQAYVRPTLEIILTESPGYLRRSFDAESGLALIDIGRSEGDRT</sequence>
<dbReference type="SUPFAM" id="SSF117856">
    <property type="entry name" value="AF0104/ALDC/Ptd012-like"/>
    <property type="match status" value="1"/>
</dbReference>
<proteinExistence type="predicted"/>
<dbReference type="PROSITE" id="PS51742">
    <property type="entry name" value="PPC"/>
    <property type="match status" value="1"/>
</dbReference>
<dbReference type="CDD" id="cd11378">
    <property type="entry name" value="DUF296"/>
    <property type="match status" value="1"/>
</dbReference>
<dbReference type="EMBL" id="BMCG01000006">
    <property type="protein sequence ID" value="GGC18420.1"/>
    <property type="molecule type" value="Genomic_DNA"/>
</dbReference>
<dbReference type="PIRSF" id="PIRSF016702">
    <property type="entry name" value="DNA_bp_PD1"/>
    <property type="match status" value="1"/>
</dbReference>
<protein>
    <recommendedName>
        <fullName evidence="1">PPC domain-containing protein</fullName>
    </recommendedName>
</protein>
<dbReference type="InterPro" id="IPR005175">
    <property type="entry name" value="PPC_dom"/>
</dbReference>
<dbReference type="RefSeq" id="WP_188397484.1">
    <property type="nucleotide sequence ID" value="NZ_BMCG01000006.1"/>
</dbReference>
<dbReference type="Gene3D" id="3.30.1330.80">
    <property type="entry name" value="Hypothetical protein, similar to alpha- acetolactate decarboxylase, domain 2"/>
    <property type="match status" value="1"/>
</dbReference>
<dbReference type="Proteomes" id="UP000620266">
    <property type="component" value="Unassembled WGS sequence"/>
</dbReference>
<keyword evidence="3" id="KW-1185">Reference proteome</keyword>
<comment type="caution">
    <text evidence="2">The sequence shown here is derived from an EMBL/GenBank/DDBJ whole genome shotgun (WGS) entry which is preliminary data.</text>
</comment>
<reference evidence="2" key="1">
    <citation type="journal article" date="2014" name="Int. J. Syst. Evol. Microbiol.">
        <title>Complete genome sequence of Corynebacterium casei LMG S-19264T (=DSM 44701T), isolated from a smear-ripened cheese.</title>
        <authorList>
            <consortium name="US DOE Joint Genome Institute (JGI-PGF)"/>
            <person name="Walter F."/>
            <person name="Albersmeier A."/>
            <person name="Kalinowski J."/>
            <person name="Ruckert C."/>
        </authorList>
    </citation>
    <scope>NUCLEOTIDE SEQUENCE</scope>
    <source>
        <strain evidence="2">CCM 7086</strain>
    </source>
</reference>
<evidence type="ECO:0000313" key="2">
    <source>
        <dbReference type="EMBL" id="GGC18420.1"/>
    </source>
</evidence>
<dbReference type="Pfam" id="PF03479">
    <property type="entry name" value="PCC"/>
    <property type="match status" value="1"/>
</dbReference>
<dbReference type="PANTHER" id="PTHR34988:SF1">
    <property type="entry name" value="DNA-BINDING PROTEIN"/>
    <property type="match status" value="1"/>
</dbReference>
<reference evidence="2" key="2">
    <citation type="submission" date="2020-09" db="EMBL/GenBank/DDBJ databases">
        <authorList>
            <person name="Sun Q."/>
            <person name="Sedlacek I."/>
        </authorList>
    </citation>
    <scope>NUCLEOTIDE SEQUENCE</scope>
    <source>
        <strain evidence="2">CCM 7086</strain>
    </source>
</reference>
<dbReference type="InterPro" id="IPR025707">
    <property type="entry name" value="DNA_bp_PD1"/>
</dbReference>
<evidence type="ECO:0000313" key="3">
    <source>
        <dbReference type="Proteomes" id="UP000620266"/>
    </source>
</evidence>
<evidence type="ECO:0000259" key="1">
    <source>
        <dbReference type="PROSITE" id="PS51742"/>
    </source>
</evidence>
<gene>
    <name evidence="2" type="ORF">GCM10007205_29320</name>
</gene>
<organism evidence="2 3">
    <name type="scientific">Oxalicibacterium flavum</name>
    <dbReference type="NCBI Taxonomy" id="179467"/>
    <lineage>
        <taxon>Bacteria</taxon>
        <taxon>Pseudomonadati</taxon>
        <taxon>Pseudomonadota</taxon>
        <taxon>Betaproteobacteria</taxon>
        <taxon>Burkholderiales</taxon>
        <taxon>Oxalobacteraceae</taxon>
        <taxon>Oxalicibacterium</taxon>
    </lineage>
</organism>
<dbReference type="PANTHER" id="PTHR34988">
    <property type="entry name" value="PROTEIN, PUTATIVE-RELATED"/>
    <property type="match status" value="1"/>
</dbReference>
<feature type="domain" description="PPC" evidence="1">
    <location>
        <begin position="8"/>
        <end position="144"/>
    </location>
</feature>
<accession>A0A8J2UQ26</accession>
<name>A0A8J2UQ26_9BURK</name>